<dbReference type="InterPro" id="IPR008719">
    <property type="entry name" value="N2O_reductase_NosL"/>
</dbReference>
<dbReference type="SMART" id="SM00710">
    <property type="entry name" value="PbH1"/>
    <property type="match status" value="5"/>
</dbReference>
<dbReference type="Pfam" id="PF05048">
    <property type="entry name" value="NosD"/>
    <property type="match status" value="1"/>
</dbReference>
<evidence type="ECO:0000313" key="4">
    <source>
        <dbReference type="Proteomes" id="UP000002698"/>
    </source>
</evidence>
<gene>
    <name evidence="3" type="primary">nosD1</name>
    <name evidence="3" type="synonym">abc11s</name>
    <name evidence="3" type="ordered locus">NP_3916A</name>
</gene>
<dbReference type="GeneID" id="3702404"/>
<reference evidence="3 4" key="1">
    <citation type="journal article" date="2005" name="Genome Res.">
        <title>Living with two extremes: conclusions from the genome sequence of Natronomonas pharaonis.</title>
        <authorList>
            <person name="Falb M."/>
            <person name="Pfeiffer F."/>
            <person name="Palm P."/>
            <person name="Rodewald K."/>
            <person name="Hickmann V."/>
            <person name="Tittor J."/>
            <person name="Oesterhelt D."/>
        </authorList>
    </citation>
    <scope>NUCLEOTIDE SEQUENCE [LARGE SCALE GENOMIC DNA]</scope>
    <source>
        <strain evidence="4">ATCC 35678 / DSM 2160 / CIP 103997 / JCM 8858 / NBRC 14720 / NCIMB 2260 / Gabara</strain>
    </source>
</reference>
<dbReference type="HOGENOM" id="CLU_426783_0_0_2"/>
<dbReference type="InterPro" id="IPR011050">
    <property type="entry name" value="Pectin_lyase_fold/virulence"/>
</dbReference>
<dbReference type="InterPro" id="IPR051550">
    <property type="entry name" value="SCF-Subunits/Alg-Epimerases"/>
</dbReference>
<dbReference type="SUPFAM" id="SSF51126">
    <property type="entry name" value="Pectin lyase-like"/>
    <property type="match status" value="1"/>
</dbReference>
<dbReference type="RefSeq" id="WP_011323666.1">
    <property type="nucleotide sequence ID" value="NC_007426.1"/>
</dbReference>
<dbReference type="PANTHER" id="PTHR22990">
    <property type="entry name" value="F-BOX ONLY PROTEIN"/>
    <property type="match status" value="1"/>
</dbReference>
<evidence type="ECO:0000256" key="1">
    <source>
        <dbReference type="ARBA" id="ARBA00022737"/>
    </source>
</evidence>
<organism evidence="3 4">
    <name type="scientific">Natronomonas pharaonis (strain ATCC 35678 / DSM 2160 / CIP 103997 / JCM 8858 / NBRC 14720 / NCIMB 2260 / Gabara)</name>
    <name type="common">Halobacterium pharaonis</name>
    <dbReference type="NCBI Taxonomy" id="348780"/>
    <lineage>
        <taxon>Archaea</taxon>
        <taxon>Methanobacteriati</taxon>
        <taxon>Methanobacteriota</taxon>
        <taxon>Stenosarchaea group</taxon>
        <taxon>Halobacteria</taxon>
        <taxon>Halobacteriales</taxon>
        <taxon>Natronomonadaceae</taxon>
        <taxon>Natronomonas</taxon>
    </lineage>
</organism>
<protein>
    <submittedName>
        <fullName evidence="3">ABC-type transport system periplasmic substrate-binding protein (Probable substrate copper)</fullName>
    </submittedName>
</protein>
<dbReference type="Proteomes" id="UP000002698">
    <property type="component" value="Chromosome"/>
</dbReference>
<dbReference type="STRING" id="348780.NP_3916A"/>
<evidence type="ECO:0000313" key="3">
    <source>
        <dbReference type="EMBL" id="CAI50049.1"/>
    </source>
</evidence>
<keyword evidence="1" id="KW-0677">Repeat</keyword>
<dbReference type="SUPFAM" id="SSF160387">
    <property type="entry name" value="NosL/MerB-like"/>
    <property type="match status" value="1"/>
</dbReference>
<dbReference type="Pfam" id="PF05573">
    <property type="entry name" value="NosL"/>
    <property type="match status" value="1"/>
</dbReference>
<dbReference type="EnsemblBacteria" id="CAI50049">
    <property type="protein sequence ID" value="CAI50049"/>
    <property type="gene ID" value="NP_3916A"/>
</dbReference>
<dbReference type="OrthoDB" id="29186at2157"/>
<dbReference type="KEGG" id="nph:NP_3916A"/>
<proteinExistence type="predicted"/>
<dbReference type="PANTHER" id="PTHR22990:SF15">
    <property type="entry name" value="F-BOX ONLY PROTEIN 10"/>
    <property type="match status" value="1"/>
</dbReference>
<accession>A0A1U7EXW5</accession>
<sequence>MNIRVAVAVVCCLLALGGGASFFVSPADSAPGPTEFDRTVAIGLTLEEQRGVADEQFLPRAQVAYSQYPYIVGYRGLGTAANDVDDSLVRQQFGYPQAVHIETVPDDVDIDDDGALVAAGFGRWTPADETFFAVNTGAETPSGPTPVPFADRADAEAFVTEHGGEIRTWDDRATFAASDPGGEAAKERVDRQQRLADENVSAAMELLDRPVEIVVGDDEPTLQDAIDAAPAGTAIELPPGTYDGPVEIDRPVTLVGENATVVGDDNSTVITIEADEVAVSGLSIAGIGDSLRADEVDAEGWDRRTEEAYGYSDAGITVAEADRILVEGVDMETPASGVVFRDSAESVVANSSVDGAEEWADGFMGVVAMRSPLVVQDSTFTEGRDGVYTHRAEGVTVRDNHFVEGRFGVHLMYTSDALVDNNCAVSQELSGVVVMTSPAGTAITNNVVVDTAQGVPTSGSDAYIGGNVIADTEQALSTSARNSLYTENTIVGNEVGMRASSVFPTSTVVRNDFADNDRHVRATTGPLRVWSDGDEGNYWEGAAGLDRRYTPTDPVDERLHRTDAARTLSDAPVVRGLRTLRGSVPGMRGESVVDAAPRSHPVNETRIETARALADGTATAEEVCGV</sequence>
<dbReference type="EMBL" id="CR936257">
    <property type="protein sequence ID" value="CAI50049.1"/>
    <property type="molecule type" value="Genomic_DNA"/>
</dbReference>
<dbReference type="AlphaFoldDB" id="A0A1U7EXW5"/>
<dbReference type="Gene3D" id="2.160.20.10">
    <property type="entry name" value="Single-stranded right-handed beta-helix, Pectin lyase-like"/>
    <property type="match status" value="1"/>
</dbReference>
<name>A0A1U7EXW5_NATPD</name>
<dbReference type="InterPro" id="IPR007742">
    <property type="entry name" value="NosD_dom"/>
</dbReference>
<feature type="domain" description="Periplasmic copper-binding protein NosD beta helix" evidence="2">
    <location>
        <begin position="374"/>
        <end position="542"/>
    </location>
</feature>
<dbReference type="Gene3D" id="3.30.70.2050">
    <property type="match status" value="1"/>
</dbReference>
<keyword evidence="4" id="KW-1185">Reference proteome</keyword>
<dbReference type="InterPro" id="IPR012334">
    <property type="entry name" value="Pectin_lyas_fold"/>
</dbReference>
<evidence type="ECO:0000259" key="2">
    <source>
        <dbReference type="Pfam" id="PF05048"/>
    </source>
</evidence>
<dbReference type="eggNOG" id="arCOG02519">
    <property type="taxonomic scope" value="Archaea"/>
</dbReference>
<dbReference type="InterPro" id="IPR006626">
    <property type="entry name" value="PbH1"/>
</dbReference>